<feature type="region of interest" description="Disordered" evidence="1">
    <location>
        <begin position="154"/>
        <end position="175"/>
    </location>
</feature>
<keyword evidence="4" id="KW-1185">Reference proteome</keyword>
<accession>A0A8C3QEY5</accession>
<keyword evidence="2" id="KW-0472">Membrane</keyword>
<protein>
    <submittedName>
        <fullName evidence="3">Interleukin 17 receptor E</fullName>
    </submittedName>
</protein>
<reference evidence="3" key="2">
    <citation type="submission" date="2025-09" db="UniProtKB">
        <authorList>
            <consortium name="Ensembl"/>
        </authorList>
    </citation>
    <scope>IDENTIFICATION</scope>
</reference>
<evidence type="ECO:0000256" key="2">
    <source>
        <dbReference type="SAM" id="Phobius"/>
    </source>
</evidence>
<keyword evidence="2" id="KW-0812">Transmembrane</keyword>
<keyword evidence="2" id="KW-1133">Transmembrane helix</keyword>
<dbReference type="Ensembl" id="ENSCRFT00000000558.1">
    <property type="protein sequence ID" value="ENSCRFP00000000522.1"/>
    <property type="gene ID" value="ENSCRFG00000000262.1"/>
</dbReference>
<proteinExistence type="predicted"/>
<feature type="transmembrane region" description="Helical" evidence="2">
    <location>
        <begin position="126"/>
        <end position="144"/>
    </location>
</feature>
<name>A0A8C3QEY5_9PASS</name>
<evidence type="ECO:0000313" key="4">
    <source>
        <dbReference type="Proteomes" id="UP000694396"/>
    </source>
</evidence>
<dbReference type="Proteomes" id="UP000694396">
    <property type="component" value="Unplaced"/>
</dbReference>
<evidence type="ECO:0000313" key="3">
    <source>
        <dbReference type="Ensembl" id="ENSCRFP00000000522.1"/>
    </source>
</evidence>
<evidence type="ECO:0000256" key="1">
    <source>
        <dbReference type="SAM" id="MobiDB-lite"/>
    </source>
</evidence>
<sequence>AQPFPGTAWNVSVSVWGLQLRLHLTSRIPAAFSAALCQRRGGQCEPEAPLYTVTQPEGSAPGELVLLLPVQILGSCVLVWRSDVHFARKQLLCPDGERGFWRGVRGQWKWADTLFTAPLPVSRRHFGLLGLVLALGLVVTVLLLNCRGAWRPDDGEEHPRGLQEGGKKGWGASSWAAKGSVGGGWQMLLDARVSPGDASKTRS</sequence>
<organism evidence="3 4">
    <name type="scientific">Cyanoderma ruficeps</name>
    <name type="common">rufous-capped babbler</name>
    <dbReference type="NCBI Taxonomy" id="181631"/>
    <lineage>
        <taxon>Eukaryota</taxon>
        <taxon>Metazoa</taxon>
        <taxon>Chordata</taxon>
        <taxon>Craniata</taxon>
        <taxon>Vertebrata</taxon>
        <taxon>Euteleostomi</taxon>
        <taxon>Archelosauria</taxon>
        <taxon>Archosauria</taxon>
        <taxon>Dinosauria</taxon>
        <taxon>Saurischia</taxon>
        <taxon>Theropoda</taxon>
        <taxon>Coelurosauria</taxon>
        <taxon>Aves</taxon>
        <taxon>Neognathae</taxon>
        <taxon>Neoaves</taxon>
        <taxon>Telluraves</taxon>
        <taxon>Australaves</taxon>
        <taxon>Passeriformes</taxon>
        <taxon>Sylvioidea</taxon>
        <taxon>Timaliidae</taxon>
        <taxon>Cyanoderma</taxon>
    </lineage>
</organism>
<dbReference type="AlphaFoldDB" id="A0A8C3QEY5"/>
<feature type="compositionally biased region" description="Basic and acidic residues" evidence="1">
    <location>
        <begin position="154"/>
        <end position="167"/>
    </location>
</feature>
<reference evidence="3" key="1">
    <citation type="submission" date="2025-08" db="UniProtKB">
        <authorList>
            <consortium name="Ensembl"/>
        </authorList>
    </citation>
    <scope>IDENTIFICATION</scope>
</reference>